<reference evidence="3" key="1">
    <citation type="submission" date="2016-04" db="EMBL/GenBank/DDBJ databases">
        <authorList>
            <person name="Chen L."/>
            <person name="Zhuang W."/>
            <person name="Wang G."/>
        </authorList>
    </citation>
    <scope>NUCLEOTIDE SEQUENCE [LARGE SCALE GENOMIC DNA]</scope>
    <source>
        <strain evidence="3">208</strain>
    </source>
</reference>
<feature type="transmembrane region" description="Helical" evidence="1">
    <location>
        <begin position="42"/>
        <end position="60"/>
    </location>
</feature>
<evidence type="ECO:0000256" key="1">
    <source>
        <dbReference type="SAM" id="Phobius"/>
    </source>
</evidence>
<dbReference type="EMBL" id="LWBP01000167">
    <property type="protein sequence ID" value="OQP59847.1"/>
    <property type="molecule type" value="Genomic_DNA"/>
</dbReference>
<comment type="caution">
    <text evidence="2">The sequence shown here is derived from an EMBL/GenBank/DDBJ whole genome shotgun (WGS) entry which is preliminary data.</text>
</comment>
<accession>A0A1V9FNG4</accession>
<keyword evidence="1" id="KW-1133">Transmembrane helix</keyword>
<sequence length="72" mass="8547">MPRRWSVYNYTYDNPIRFIDPDGMAPDEIHIGRAEQREKQRLIGGMIIIMKCIALLGWTPNRKLLVTEEMRQ</sequence>
<protein>
    <submittedName>
        <fullName evidence="2">Uncharacterized protein</fullName>
    </submittedName>
</protein>
<name>A0A1V9FNG4_9BACT</name>
<keyword evidence="1" id="KW-0472">Membrane</keyword>
<gene>
    <name evidence="2" type="ORF">A4R26_20900</name>
</gene>
<dbReference type="AlphaFoldDB" id="A0A1V9FNG4"/>
<proteinExistence type="predicted"/>
<organism evidence="2 3">
    <name type="scientific">Niastella populi</name>
    <dbReference type="NCBI Taxonomy" id="550983"/>
    <lineage>
        <taxon>Bacteria</taxon>
        <taxon>Pseudomonadati</taxon>
        <taxon>Bacteroidota</taxon>
        <taxon>Chitinophagia</taxon>
        <taxon>Chitinophagales</taxon>
        <taxon>Chitinophagaceae</taxon>
        <taxon>Niastella</taxon>
    </lineage>
</organism>
<evidence type="ECO:0000313" key="3">
    <source>
        <dbReference type="Proteomes" id="UP000192276"/>
    </source>
</evidence>
<evidence type="ECO:0000313" key="2">
    <source>
        <dbReference type="EMBL" id="OQP59847.1"/>
    </source>
</evidence>
<keyword evidence="3" id="KW-1185">Reference proteome</keyword>
<keyword evidence="1" id="KW-0812">Transmembrane</keyword>
<dbReference type="Proteomes" id="UP000192276">
    <property type="component" value="Unassembled WGS sequence"/>
</dbReference>